<gene>
    <name evidence="2" type="ORF">H9Y05_12925</name>
</gene>
<dbReference type="CDD" id="cd03801">
    <property type="entry name" value="GT4_PimA-like"/>
    <property type="match status" value="1"/>
</dbReference>
<dbReference type="RefSeq" id="WP_216714530.1">
    <property type="nucleotide sequence ID" value="NZ_JACVEL010000009.1"/>
</dbReference>
<proteinExistence type="predicted"/>
<dbReference type="GO" id="GO:0016757">
    <property type="term" value="F:glycosyltransferase activity"/>
    <property type="evidence" value="ECO:0007669"/>
    <property type="project" value="TreeGrafter"/>
</dbReference>
<dbReference type="PANTHER" id="PTHR46401">
    <property type="entry name" value="GLYCOSYLTRANSFERASE WBBK-RELATED"/>
    <property type="match status" value="1"/>
</dbReference>
<dbReference type="AlphaFoldDB" id="A0A8J6TTU2"/>
<evidence type="ECO:0000313" key="3">
    <source>
        <dbReference type="Proteomes" id="UP000652681"/>
    </source>
</evidence>
<dbReference type="Gene3D" id="3.40.50.2000">
    <property type="entry name" value="Glycogen Phosphorylase B"/>
    <property type="match status" value="2"/>
</dbReference>
<keyword evidence="3" id="KW-1185">Reference proteome</keyword>
<name>A0A8J6TTU2_9FLAO</name>
<keyword evidence="1" id="KW-0808">Transferase</keyword>
<dbReference type="GO" id="GO:0009103">
    <property type="term" value="P:lipopolysaccharide biosynthetic process"/>
    <property type="evidence" value="ECO:0007669"/>
    <property type="project" value="TreeGrafter"/>
</dbReference>
<accession>A0A8J6TTU2</accession>
<evidence type="ECO:0000256" key="1">
    <source>
        <dbReference type="ARBA" id="ARBA00022679"/>
    </source>
</evidence>
<evidence type="ECO:0000313" key="2">
    <source>
        <dbReference type="EMBL" id="MBC9813374.1"/>
    </source>
</evidence>
<dbReference type="PANTHER" id="PTHR46401:SF2">
    <property type="entry name" value="GLYCOSYLTRANSFERASE WBBK-RELATED"/>
    <property type="match status" value="1"/>
</dbReference>
<organism evidence="2 3">
    <name type="scientific">Taishania pollutisoli</name>
    <dbReference type="NCBI Taxonomy" id="2766479"/>
    <lineage>
        <taxon>Bacteria</taxon>
        <taxon>Pseudomonadati</taxon>
        <taxon>Bacteroidota</taxon>
        <taxon>Flavobacteriia</taxon>
        <taxon>Flavobacteriales</taxon>
        <taxon>Crocinitomicaceae</taxon>
        <taxon>Taishania</taxon>
    </lineage>
</organism>
<protein>
    <submittedName>
        <fullName evidence="2">Glycosyltransferase</fullName>
    </submittedName>
</protein>
<dbReference type="EMBL" id="JACVEL010000009">
    <property type="protein sequence ID" value="MBC9813374.1"/>
    <property type="molecule type" value="Genomic_DNA"/>
</dbReference>
<reference evidence="2" key="1">
    <citation type="submission" date="2020-09" db="EMBL/GenBank/DDBJ databases">
        <title>Taishania pollutisoli gen. nov., sp. nov., Isolated from Tetrabromobisphenol A-Contaminated Soil.</title>
        <authorList>
            <person name="Chen Q."/>
        </authorList>
    </citation>
    <scope>NUCLEOTIDE SEQUENCE</scope>
    <source>
        <strain evidence="2">CZZ-1</strain>
    </source>
</reference>
<dbReference type="Proteomes" id="UP000652681">
    <property type="component" value="Unassembled WGS sequence"/>
</dbReference>
<comment type="caution">
    <text evidence="2">The sequence shown here is derived from an EMBL/GenBank/DDBJ whole genome shotgun (WGS) entry which is preliminary data.</text>
</comment>
<dbReference type="SUPFAM" id="SSF53756">
    <property type="entry name" value="UDP-Glycosyltransferase/glycogen phosphorylase"/>
    <property type="match status" value="1"/>
</dbReference>
<sequence>MDGKKKLVIVLSRFPFPLEKGDKLRSYYQIKELSRNYSIHLIALSDAPVEENSIRELKKYCDSVSVHQLSKISILFNTFIALIGKKPIQVGYFFNYAIYKKITASLNAIRPDHILSQLIRTTEYTKNYHHCPKTLDYMDALSKGMERRIERAPWYKKWFFKTEYRRLLIYERVMFDYFDKKTIISEQDKRYIFHPEREKIICVPNGIDEHFLEPVLSEKKYDFAFVGNMNYPPNVEAVLFIINEILPSFPNGKLLVAGATPHPKLIKAAKENPNVTISGWVDDIRTAYASAEIFFAPMKTGTGMQNKLLEAMALGLPCVTTSLANNAIGAIHNKSIIVCDTNEQMIQHLKELMQNPEWREEIGSAGKQFVRERYSWEKATQHLI</sequence>
<dbReference type="Pfam" id="PF13692">
    <property type="entry name" value="Glyco_trans_1_4"/>
    <property type="match status" value="1"/>
</dbReference>